<dbReference type="EMBL" id="JAFDST010000001">
    <property type="protein sequence ID" value="MBP1080809.1"/>
    <property type="molecule type" value="Genomic_DNA"/>
</dbReference>
<dbReference type="Gene3D" id="1.10.246.150">
    <property type="match status" value="1"/>
</dbReference>
<comment type="caution">
    <text evidence="1">The sequence shown here is derived from an EMBL/GenBank/DDBJ whole genome shotgun (WGS) entry which is preliminary data.</text>
</comment>
<gene>
    <name evidence="1" type="ORF">JOC74_001297</name>
</gene>
<organism evidence="1 2">
    <name type="scientific">Bacillus capparidis</name>
    <dbReference type="NCBI Taxonomy" id="1840411"/>
    <lineage>
        <taxon>Bacteria</taxon>
        <taxon>Bacillati</taxon>
        <taxon>Bacillota</taxon>
        <taxon>Bacilli</taxon>
        <taxon>Bacillales</taxon>
        <taxon>Bacillaceae</taxon>
        <taxon>Bacillus</taxon>
    </lineage>
</organism>
<protein>
    <submittedName>
        <fullName evidence="1">Uncharacterized protein</fullName>
    </submittedName>
</protein>
<dbReference type="Pfam" id="PF05135">
    <property type="entry name" value="Phage_connect_1"/>
    <property type="match status" value="1"/>
</dbReference>
<reference evidence="1 2" key="1">
    <citation type="submission" date="2021-01" db="EMBL/GenBank/DDBJ databases">
        <title>Genomic Encyclopedia of Type Strains, Phase IV (KMG-IV): sequencing the most valuable type-strain genomes for metagenomic binning, comparative biology and taxonomic classification.</title>
        <authorList>
            <person name="Goeker M."/>
        </authorList>
    </citation>
    <scope>NUCLEOTIDE SEQUENCE [LARGE SCALE GENOMIC DNA]</scope>
    <source>
        <strain evidence="1 2">DSM 103394</strain>
    </source>
</reference>
<sequence length="104" mass="12074">MTEQEMLAKVKEILQPKTDKHDEYLKTMIPLLTEFVSDKCNQEFSLEYNMPAGIILFIAKACEFNMGSSTIRSRTTGNVSYSYNTELPESVIKLLRPYKRLRFV</sequence>
<evidence type="ECO:0000313" key="2">
    <source>
        <dbReference type="Proteomes" id="UP000674416"/>
    </source>
</evidence>
<name>A0ABS4CTB8_9BACI</name>
<dbReference type="InterPro" id="IPR053746">
    <property type="entry name" value="Viral_HT_Connector_Assembly"/>
</dbReference>
<dbReference type="InterPro" id="IPR021146">
    <property type="entry name" value="Phage_gp6-like_head-tail"/>
</dbReference>
<keyword evidence="2" id="KW-1185">Reference proteome</keyword>
<dbReference type="RefSeq" id="WP_225970346.1">
    <property type="nucleotide sequence ID" value="NZ_JAFDST010000001.1"/>
</dbReference>
<evidence type="ECO:0000313" key="1">
    <source>
        <dbReference type="EMBL" id="MBP1080809.1"/>
    </source>
</evidence>
<proteinExistence type="predicted"/>
<accession>A0ABS4CTB8</accession>
<dbReference type="Proteomes" id="UP000674416">
    <property type="component" value="Unassembled WGS sequence"/>
</dbReference>